<dbReference type="PROSITE" id="PS51709">
    <property type="entry name" value="G_TRME"/>
    <property type="match status" value="1"/>
</dbReference>
<reference evidence="13 14" key="1">
    <citation type="submission" date="2016-10" db="EMBL/GenBank/DDBJ databases">
        <authorList>
            <person name="de Groot N.N."/>
        </authorList>
    </citation>
    <scope>NUCLEOTIDE SEQUENCE [LARGE SCALE GENOMIC DNA]</scope>
    <source>
        <strain evidence="13 14">DSM 527</strain>
    </source>
</reference>
<feature type="binding site" evidence="10">
    <location>
        <position position="29"/>
    </location>
    <ligand>
        <name>(6S)-5-formyl-5,6,7,8-tetrahydrofolate</name>
        <dbReference type="ChEBI" id="CHEBI:57457"/>
    </ligand>
</feature>
<dbReference type="GO" id="GO:0046872">
    <property type="term" value="F:metal ion binding"/>
    <property type="evidence" value="ECO:0007669"/>
    <property type="project" value="UniProtKB-KW"/>
</dbReference>
<feature type="domain" description="TrmE-type G" evidence="12">
    <location>
        <begin position="224"/>
        <end position="383"/>
    </location>
</feature>
<proteinExistence type="inferred from homology"/>
<comment type="cofactor">
    <cofactor evidence="10">
        <name>K(+)</name>
        <dbReference type="ChEBI" id="CHEBI:29103"/>
    </cofactor>
    <text evidence="10">Binds 1 potassium ion per subunit.</text>
</comment>
<dbReference type="Pfam" id="PF10396">
    <property type="entry name" value="TrmE_N"/>
    <property type="match status" value="1"/>
</dbReference>
<comment type="similarity">
    <text evidence="1 10 11">Belongs to the TRAFAC class TrmE-Era-EngA-EngB-Septin-like GTPase superfamily. TrmE GTPase family.</text>
</comment>
<dbReference type="CDD" id="cd04164">
    <property type="entry name" value="trmE"/>
    <property type="match status" value="1"/>
</dbReference>
<dbReference type="FunFam" id="3.30.1360.120:FF:000003">
    <property type="entry name" value="tRNA modification GTPase MnmE"/>
    <property type="match status" value="1"/>
</dbReference>
<feature type="binding site" evidence="10">
    <location>
        <position position="234"/>
    </location>
    <ligand>
        <name>K(+)</name>
        <dbReference type="ChEBI" id="CHEBI:29103"/>
    </ligand>
</feature>
<dbReference type="RefSeq" id="WP_089835428.1">
    <property type="nucleotide sequence ID" value="NZ_FNBN01000006.1"/>
</dbReference>
<dbReference type="GO" id="GO:0002098">
    <property type="term" value="P:tRNA wobble uridine modification"/>
    <property type="evidence" value="ECO:0007669"/>
    <property type="project" value="TreeGrafter"/>
</dbReference>
<dbReference type="InterPro" id="IPR018948">
    <property type="entry name" value="GTP-bd_TrmE_N"/>
</dbReference>
<dbReference type="AlphaFoldDB" id="A0A1G7XC77"/>
<dbReference type="InterPro" id="IPR005225">
    <property type="entry name" value="Small_GTP-bd"/>
</dbReference>
<dbReference type="NCBIfam" id="TIGR00231">
    <property type="entry name" value="small_GTP"/>
    <property type="match status" value="1"/>
</dbReference>
<evidence type="ECO:0000256" key="1">
    <source>
        <dbReference type="ARBA" id="ARBA00011043"/>
    </source>
</evidence>
<comment type="caution">
    <text evidence="10">Lacks conserved residue(s) required for the propagation of feature annotation.</text>
</comment>
<evidence type="ECO:0000256" key="5">
    <source>
        <dbReference type="ARBA" id="ARBA00022741"/>
    </source>
</evidence>
<dbReference type="NCBIfam" id="NF003661">
    <property type="entry name" value="PRK05291.1-3"/>
    <property type="match status" value="1"/>
</dbReference>
<evidence type="ECO:0000256" key="6">
    <source>
        <dbReference type="ARBA" id="ARBA00022801"/>
    </source>
</evidence>
<dbReference type="InterPro" id="IPR006073">
    <property type="entry name" value="GTP-bd"/>
</dbReference>
<keyword evidence="9 10" id="KW-0342">GTP-binding</keyword>
<dbReference type="Gene3D" id="3.30.1360.120">
    <property type="entry name" value="Probable tRNA modification gtpase trme, domain 1"/>
    <property type="match status" value="1"/>
</dbReference>
<comment type="subcellular location">
    <subcellularLocation>
        <location evidence="10">Cytoplasm</location>
    </subcellularLocation>
</comment>
<dbReference type="Pfam" id="PF12631">
    <property type="entry name" value="MnmE_helical"/>
    <property type="match status" value="1"/>
</dbReference>
<keyword evidence="3 10" id="KW-0819">tRNA processing</keyword>
<dbReference type="InterPro" id="IPR031168">
    <property type="entry name" value="G_TrmE"/>
</dbReference>
<dbReference type="InterPro" id="IPR027266">
    <property type="entry name" value="TrmE/GcvT-like"/>
</dbReference>
<feature type="binding site" evidence="10">
    <location>
        <position position="258"/>
    </location>
    <ligand>
        <name>K(+)</name>
        <dbReference type="ChEBI" id="CHEBI:29103"/>
    </ligand>
</feature>
<feature type="binding site" evidence="10">
    <location>
        <position position="253"/>
    </location>
    <ligand>
        <name>K(+)</name>
        <dbReference type="ChEBI" id="CHEBI:29103"/>
    </ligand>
</feature>
<gene>
    <name evidence="10" type="primary">mnmE</name>
    <name evidence="10" type="synonym">trmE</name>
    <name evidence="13" type="ORF">SAMN04488121_106392</name>
</gene>
<keyword evidence="6 10" id="KW-0378">Hydrolase</keyword>
<name>A0A1G7XC77_CHIFI</name>
<evidence type="ECO:0000256" key="10">
    <source>
        <dbReference type="HAMAP-Rule" id="MF_00379"/>
    </source>
</evidence>
<evidence type="ECO:0000313" key="13">
    <source>
        <dbReference type="EMBL" id="SDG81809.1"/>
    </source>
</evidence>
<evidence type="ECO:0000256" key="9">
    <source>
        <dbReference type="ARBA" id="ARBA00023134"/>
    </source>
</evidence>
<dbReference type="Proteomes" id="UP000199045">
    <property type="component" value="Unassembled WGS sequence"/>
</dbReference>
<dbReference type="Pfam" id="PF01926">
    <property type="entry name" value="MMR_HSR1"/>
    <property type="match status" value="1"/>
</dbReference>
<evidence type="ECO:0000259" key="12">
    <source>
        <dbReference type="PROSITE" id="PS51709"/>
    </source>
</evidence>
<dbReference type="EC" id="3.6.-.-" evidence="10"/>
<dbReference type="OrthoDB" id="9805918at2"/>
<dbReference type="EMBL" id="FNBN01000006">
    <property type="protein sequence ID" value="SDG81809.1"/>
    <property type="molecule type" value="Genomic_DNA"/>
</dbReference>
<dbReference type="FunFam" id="3.40.50.300:FF:001376">
    <property type="entry name" value="tRNA modification GTPase MnmE"/>
    <property type="match status" value="1"/>
</dbReference>
<dbReference type="Gene3D" id="1.20.120.430">
    <property type="entry name" value="tRNA modification GTPase MnmE domain 2"/>
    <property type="match status" value="1"/>
</dbReference>
<dbReference type="NCBIfam" id="TIGR00450">
    <property type="entry name" value="mnmE_trmE_thdF"/>
    <property type="match status" value="1"/>
</dbReference>
<dbReference type="CDD" id="cd14858">
    <property type="entry name" value="TrmE_N"/>
    <property type="match status" value="1"/>
</dbReference>
<feature type="binding site" evidence="10">
    <location>
        <begin position="278"/>
        <end position="281"/>
    </location>
    <ligand>
        <name>GTP</name>
        <dbReference type="ChEBI" id="CHEBI:37565"/>
    </ligand>
</feature>
<dbReference type="HAMAP" id="MF_00379">
    <property type="entry name" value="GTPase_MnmE"/>
    <property type="match status" value="1"/>
</dbReference>
<feature type="binding site" evidence="10">
    <location>
        <begin position="364"/>
        <end position="366"/>
    </location>
    <ligand>
        <name>GTP</name>
        <dbReference type="ChEBI" id="CHEBI:37565"/>
    </ligand>
</feature>
<comment type="function">
    <text evidence="10">Exhibits a very high intrinsic GTPase hydrolysis rate. Involved in the addition of a carboxymethylaminomethyl (cmnm) group at the wobble position (U34) of certain tRNAs, forming tRNA-cmnm(5)s(2)U34.</text>
</comment>
<feature type="binding site" evidence="10">
    <location>
        <position position="461"/>
    </location>
    <ligand>
        <name>(6S)-5-formyl-5,6,7,8-tetrahydrofolate</name>
        <dbReference type="ChEBI" id="CHEBI:57457"/>
    </ligand>
</feature>
<organism evidence="13 14">
    <name type="scientific">Chitinophaga filiformis</name>
    <name type="common">Myxococcus filiformis</name>
    <name type="synonym">Flexibacter filiformis</name>
    <dbReference type="NCBI Taxonomy" id="104663"/>
    <lineage>
        <taxon>Bacteria</taxon>
        <taxon>Pseudomonadati</taxon>
        <taxon>Bacteroidota</taxon>
        <taxon>Chitinophagia</taxon>
        <taxon>Chitinophagales</taxon>
        <taxon>Chitinophagaceae</taxon>
        <taxon>Chitinophaga</taxon>
    </lineage>
</organism>
<dbReference type="GO" id="GO:0042802">
    <property type="term" value="F:identical protein binding"/>
    <property type="evidence" value="ECO:0007669"/>
    <property type="project" value="UniProtKB-ARBA"/>
</dbReference>
<comment type="subunit">
    <text evidence="10">Homodimer. Heterotetramer of two MnmE and two MnmG subunits.</text>
</comment>
<dbReference type="GO" id="GO:0005525">
    <property type="term" value="F:GTP binding"/>
    <property type="evidence" value="ECO:0007669"/>
    <property type="project" value="UniProtKB-UniRule"/>
</dbReference>
<keyword evidence="2 10" id="KW-0963">Cytoplasm</keyword>
<feature type="binding site" evidence="10">
    <location>
        <position position="128"/>
    </location>
    <ligand>
        <name>(6S)-5-formyl-5,6,7,8-tetrahydrofolate</name>
        <dbReference type="ChEBI" id="CHEBI:57457"/>
    </ligand>
</feature>
<dbReference type="PANTHER" id="PTHR42714">
    <property type="entry name" value="TRNA MODIFICATION GTPASE GTPBP3"/>
    <property type="match status" value="1"/>
</dbReference>
<accession>A0A1G7XC77</accession>
<dbReference type="InterPro" id="IPR025867">
    <property type="entry name" value="MnmE_helical"/>
</dbReference>
<feature type="binding site" evidence="10">
    <location>
        <position position="259"/>
    </location>
    <ligand>
        <name>Mg(2+)</name>
        <dbReference type="ChEBI" id="CHEBI:18420"/>
    </ligand>
</feature>
<evidence type="ECO:0000313" key="14">
    <source>
        <dbReference type="Proteomes" id="UP000199045"/>
    </source>
</evidence>
<keyword evidence="8 10" id="KW-0630">Potassium</keyword>
<evidence type="ECO:0000256" key="4">
    <source>
        <dbReference type="ARBA" id="ARBA00022723"/>
    </source>
</evidence>
<feature type="binding site" evidence="10">
    <location>
        <position position="255"/>
    </location>
    <ligand>
        <name>K(+)</name>
        <dbReference type="ChEBI" id="CHEBI:29103"/>
    </ligand>
</feature>
<feature type="binding site" evidence="10">
    <location>
        <begin position="253"/>
        <end position="259"/>
    </location>
    <ligand>
        <name>GTP</name>
        <dbReference type="ChEBI" id="CHEBI:37565"/>
    </ligand>
</feature>
<evidence type="ECO:0000256" key="8">
    <source>
        <dbReference type="ARBA" id="ARBA00022958"/>
    </source>
</evidence>
<keyword evidence="7 10" id="KW-0460">Magnesium</keyword>
<dbReference type="PANTHER" id="PTHR42714:SF2">
    <property type="entry name" value="TRNA MODIFICATION GTPASE GTPBP3, MITOCHONDRIAL"/>
    <property type="match status" value="1"/>
</dbReference>
<dbReference type="PRINTS" id="PR00326">
    <property type="entry name" value="GTP1OBG"/>
</dbReference>
<keyword evidence="5 10" id="KW-0547">Nucleotide-binding</keyword>
<dbReference type="STRING" id="104663.SAMN04488121_106392"/>
<evidence type="ECO:0000256" key="11">
    <source>
        <dbReference type="RuleBase" id="RU003313"/>
    </source>
</evidence>
<dbReference type="InterPro" id="IPR004520">
    <property type="entry name" value="GTPase_MnmE"/>
</dbReference>
<protein>
    <recommendedName>
        <fullName evidence="10">tRNA modification GTPase MnmE</fullName>
        <ecNumber evidence="10">3.6.-.-</ecNumber>
    </recommendedName>
</protein>
<dbReference type="GO" id="GO:0030488">
    <property type="term" value="P:tRNA methylation"/>
    <property type="evidence" value="ECO:0007669"/>
    <property type="project" value="TreeGrafter"/>
</dbReference>
<dbReference type="InterPro" id="IPR027368">
    <property type="entry name" value="MnmE_dom2"/>
</dbReference>
<dbReference type="Gene3D" id="3.40.50.300">
    <property type="entry name" value="P-loop containing nucleotide triphosphate hydrolases"/>
    <property type="match status" value="1"/>
</dbReference>
<evidence type="ECO:0000256" key="3">
    <source>
        <dbReference type="ARBA" id="ARBA00022694"/>
    </source>
</evidence>
<dbReference type="InterPro" id="IPR027417">
    <property type="entry name" value="P-loop_NTPase"/>
</dbReference>
<dbReference type="SUPFAM" id="SSF116878">
    <property type="entry name" value="TrmE connector domain"/>
    <property type="match status" value="1"/>
</dbReference>
<dbReference type="GO" id="GO:0005829">
    <property type="term" value="C:cytosol"/>
    <property type="evidence" value="ECO:0007669"/>
    <property type="project" value="TreeGrafter"/>
</dbReference>
<feature type="binding site" evidence="10">
    <location>
        <position position="89"/>
    </location>
    <ligand>
        <name>(6S)-5-formyl-5,6,7,8-tetrahydrofolate</name>
        <dbReference type="ChEBI" id="CHEBI:57457"/>
    </ligand>
</feature>
<evidence type="ECO:0000256" key="2">
    <source>
        <dbReference type="ARBA" id="ARBA00022490"/>
    </source>
</evidence>
<keyword evidence="4 10" id="KW-0479">Metal-binding</keyword>
<evidence type="ECO:0000256" key="7">
    <source>
        <dbReference type="ARBA" id="ARBA00022842"/>
    </source>
</evidence>
<feature type="binding site" evidence="10">
    <location>
        <begin position="234"/>
        <end position="239"/>
    </location>
    <ligand>
        <name>GTP</name>
        <dbReference type="ChEBI" id="CHEBI:37565"/>
    </ligand>
</feature>
<dbReference type="SUPFAM" id="SSF52540">
    <property type="entry name" value="P-loop containing nucleoside triphosphate hydrolases"/>
    <property type="match status" value="1"/>
</dbReference>
<feature type="binding site" evidence="10">
    <location>
        <position position="238"/>
    </location>
    <ligand>
        <name>Mg(2+)</name>
        <dbReference type="ChEBI" id="CHEBI:18420"/>
    </ligand>
</feature>
<dbReference type="GO" id="GO:0003924">
    <property type="term" value="F:GTPase activity"/>
    <property type="evidence" value="ECO:0007669"/>
    <property type="project" value="UniProtKB-UniRule"/>
</dbReference>
<sequence length="461" mass="50630">MLGNNLTGYDDTIVALATAPGIGAIAVIRLNGTKAIDICNKLFPAKDLHQQPGHTLHFGAIVENGRTIDEVVVSLYKAPRSYTGEDIVEISCHGSPYIQQQIIDACIHTGARMAKPGEYTMRAFLNGKLDLTQAESVADLIASNSAASHQTAMQQMRGGFSKELYALREQLISFSALIELELDFSQEDVEFADRTQLYRLISEATEVVKHLVDSFRMGNVIKNGVNTAIVGKPNAGKSTLLNTLLNENRAIVSDIAGTTRDTIEEVLNIQGVLFRLIDTAGIRESADVIESIGVQKTMEKIREAGVVLYLFDVNETSMADLQAQVALFEQEDVNYLLIGNKTDIIGLPAAERKFGGIDGILFISARQHEHIQELKDRLVQKVMSGDINTEDTIVTNARHYAALQEVLNALQDVRAGLDNQLPGDLLALDIRRCLHYLGEITGQITNEDQLDFIFSKFCIGK</sequence>